<feature type="region of interest" description="Disordered" evidence="1">
    <location>
        <begin position="1"/>
        <end position="169"/>
    </location>
</feature>
<feature type="compositionally biased region" description="Low complexity" evidence="1">
    <location>
        <begin position="41"/>
        <end position="52"/>
    </location>
</feature>
<feature type="compositionally biased region" description="Low complexity" evidence="1">
    <location>
        <begin position="90"/>
        <end position="107"/>
    </location>
</feature>
<feature type="compositionally biased region" description="Polar residues" evidence="1">
    <location>
        <begin position="17"/>
        <end position="40"/>
    </location>
</feature>
<name>A0A150TEV4_SORCE</name>
<organism evidence="2 3">
    <name type="scientific">Sorangium cellulosum</name>
    <name type="common">Polyangium cellulosum</name>
    <dbReference type="NCBI Taxonomy" id="56"/>
    <lineage>
        <taxon>Bacteria</taxon>
        <taxon>Pseudomonadati</taxon>
        <taxon>Myxococcota</taxon>
        <taxon>Polyangia</taxon>
        <taxon>Polyangiales</taxon>
        <taxon>Polyangiaceae</taxon>
        <taxon>Sorangium</taxon>
    </lineage>
</organism>
<accession>A0A150TEV4</accession>
<proteinExistence type="predicted"/>
<sequence>MLLQFMPLSQVGPQGPPQSLSVSQPFFTPSEQAGATQTDASQLQLSQSSSTLHEPASALEQPAHTPPPQSSPVSSPFTSRSTQNLQCPFPSHASPASAHPPSKSSPSGTKVHAPVPGAQNWQRPSHGTAQHTPPLHTPVLPGSTGAQSAFSMQDCPGSHREAQFGPPQLRSVSCPLISVSVQLA</sequence>
<comment type="caution">
    <text evidence="2">The sequence shown here is derived from an EMBL/GenBank/DDBJ whole genome shotgun (WGS) entry which is preliminary data.</text>
</comment>
<dbReference type="AlphaFoldDB" id="A0A150TEV4"/>
<feature type="compositionally biased region" description="Low complexity" evidence="1">
    <location>
        <begin position="71"/>
        <end position="82"/>
    </location>
</feature>
<dbReference type="Proteomes" id="UP000075502">
    <property type="component" value="Unassembled WGS sequence"/>
</dbReference>
<evidence type="ECO:0000313" key="2">
    <source>
        <dbReference type="EMBL" id="KYG03235.1"/>
    </source>
</evidence>
<feature type="compositionally biased region" description="Polar residues" evidence="1">
    <location>
        <begin position="119"/>
        <end position="131"/>
    </location>
</feature>
<dbReference type="EMBL" id="JEME01002764">
    <property type="protein sequence ID" value="KYG03235.1"/>
    <property type="molecule type" value="Genomic_DNA"/>
</dbReference>
<protein>
    <submittedName>
        <fullName evidence="2">Uncharacterized protein</fullName>
    </submittedName>
</protein>
<evidence type="ECO:0000256" key="1">
    <source>
        <dbReference type="SAM" id="MobiDB-lite"/>
    </source>
</evidence>
<reference evidence="2 3" key="1">
    <citation type="submission" date="2014-02" db="EMBL/GenBank/DDBJ databases">
        <title>The small core and large imbalanced accessory genome model reveals a collaborative survival strategy of Sorangium cellulosum strains in nature.</title>
        <authorList>
            <person name="Han K."/>
            <person name="Peng R."/>
            <person name="Blom J."/>
            <person name="Li Y.-Z."/>
        </authorList>
    </citation>
    <scope>NUCLEOTIDE SEQUENCE [LARGE SCALE GENOMIC DNA]</scope>
    <source>
        <strain evidence="2 3">So0007-03</strain>
    </source>
</reference>
<gene>
    <name evidence="2" type="ORF">BE21_52740</name>
</gene>
<evidence type="ECO:0000313" key="3">
    <source>
        <dbReference type="Proteomes" id="UP000075502"/>
    </source>
</evidence>